<comment type="caution">
    <text evidence="1">The sequence shown here is derived from an EMBL/GenBank/DDBJ whole genome shotgun (WGS) entry which is preliminary data.</text>
</comment>
<name>A0ABW8MW04_9BURK</name>
<sequence>MCVITIENRSTCTTSATYVRVRFGVGNSSSVSELGRIY</sequence>
<protein>
    <submittedName>
        <fullName evidence="1">Uncharacterized protein</fullName>
    </submittedName>
</protein>
<keyword evidence="2" id="KW-1185">Reference proteome</keyword>
<accession>A0ABW8MW04</accession>
<reference evidence="1 2" key="1">
    <citation type="submission" date="2024-11" db="EMBL/GenBank/DDBJ databases">
        <title>Using genomics to understand microbial adaptation to soil warming.</title>
        <authorList>
            <person name="Deangelis K.M. PhD."/>
        </authorList>
    </citation>
    <scope>NUCLEOTIDE SEQUENCE [LARGE SCALE GENOMIC DNA]</scope>
    <source>
        <strain evidence="1 2">GAS97</strain>
    </source>
</reference>
<dbReference type="Proteomes" id="UP001620514">
    <property type="component" value="Unassembled WGS sequence"/>
</dbReference>
<organism evidence="1 2">
    <name type="scientific">Caballeronia udeis</name>
    <dbReference type="NCBI Taxonomy" id="1232866"/>
    <lineage>
        <taxon>Bacteria</taxon>
        <taxon>Pseudomonadati</taxon>
        <taxon>Pseudomonadota</taxon>
        <taxon>Betaproteobacteria</taxon>
        <taxon>Burkholderiales</taxon>
        <taxon>Burkholderiaceae</taxon>
        <taxon>Caballeronia</taxon>
    </lineage>
</organism>
<evidence type="ECO:0000313" key="2">
    <source>
        <dbReference type="Proteomes" id="UP001620514"/>
    </source>
</evidence>
<evidence type="ECO:0000313" key="1">
    <source>
        <dbReference type="EMBL" id="MFK4447905.1"/>
    </source>
</evidence>
<dbReference type="EMBL" id="JBIYDN010000040">
    <property type="protein sequence ID" value="MFK4447905.1"/>
    <property type="molecule type" value="Genomic_DNA"/>
</dbReference>
<gene>
    <name evidence="1" type="ORF">ABH943_007944</name>
</gene>
<proteinExistence type="predicted"/>